<gene>
    <name evidence="2" type="ORF">HNQ07_004093</name>
</gene>
<organism evidence="2 3">
    <name type="scientific">Deinococcus metalli</name>
    <dbReference type="NCBI Taxonomy" id="1141878"/>
    <lineage>
        <taxon>Bacteria</taxon>
        <taxon>Thermotogati</taxon>
        <taxon>Deinococcota</taxon>
        <taxon>Deinococci</taxon>
        <taxon>Deinococcales</taxon>
        <taxon>Deinococcaceae</taxon>
        <taxon>Deinococcus</taxon>
    </lineage>
</organism>
<dbReference type="Proteomes" id="UP000539473">
    <property type="component" value="Unassembled WGS sequence"/>
</dbReference>
<dbReference type="RefSeq" id="WP_184115174.1">
    <property type="nucleotide sequence ID" value="NZ_JACHFK010000013.1"/>
</dbReference>
<protein>
    <submittedName>
        <fullName evidence="2">Uncharacterized protein</fullName>
    </submittedName>
</protein>
<reference evidence="2 3" key="1">
    <citation type="submission" date="2020-08" db="EMBL/GenBank/DDBJ databases">
        <title>Genomic Encyclopedia of Type Strains, Phase IV (KMG-IV): sequencing the most valuable type-strain genomes for metagenomic binning, comparative biology and taxonomic classification.</title>
        <authorList>
            <person name="Goeker M."/>
        </authorList>
    </citation>
    <scope>NUCLEOTIDE SEQUENCE [LARGE SCALE GENOMIC DNA]</scope>
    <source>
        <strain evidence="2 3">DSM 27521</strain>
    </source>
</reference>
<dbReference type="EMBL" id="JACHFK010000013">
    <property type="protein sequence ID" value="MBB5378586.1"/>
    <property type="molecule type" value="Genomic_DNA"/>
</dbReference>
<evidence type="ECO:0000313" key="3">
    <source>
        <dbReference type="Proteomes" id="UP000539473"/>
    </source>
</evidence>
<accession>A0A7W8KKD8</accession>
<comment type="caution">
    <text evidence="2">The sequence shown here is derived from an EMBL/GenBank/DDBJ whole genome shotgun (WGS) entry which is preliminary data.</text>
</comment>
<evidence type="ECO:0000256" key="1">
    <source>
        <dbReference type="SAM" id="MobiDB-lite"/>
    </source>
</evidence>
<proteinExistence type="predicted"/>
<dbReference type="AlphaFoldDB" id="A0A7W8KKD8"/>
<sequence>MTDGAPQLNSHHQMCGSSIFRPPTTTVKVPYFQFVKSGSSGPNGQEVKVDFLSPLPGPDAGAVKVNAMRVGATKHAPGEPSLHAYATPELIALDAPGLTFDVGGSGTDGQHRTGRVTLPHPFTLMLMKLHAFADEHRGKRDLGPRPAYARKHALDLLTLAALLTPEESDQLPTLRQAYIGLPPMQAAADIVRESFSARSDAGVAYLQPPLPPRSEDESLSSTF</sequence>
<evidence type="ECO:0000313" key="2">
    <source>
        <dbReference type="EMBL" id="MBB5378586.1"/>
    </source>
</evidence>
<feature type="region of interest" description="Disordered" evidence="1">
    <location>
        <begin position="203"/>
        <end position="223"/>
    </location>
</feature>
<name>A0A7W8KKD8_9DEIO</name>